<feature type="transmembrane region" description="Helical" evidence="19">
    <location>
        <begin position="12"/>
        <end position="32"/>
    </location>
</feature>
<proteinExistence type="inferred from homology"/>
<feature type="domain" description="Prepilin peptidase A24 N-terminal" evidence="21">
    <location>
        <begin position="18"/>
        <end position="124"/>
    </location>
</feature>
<dbReference type="Pfam" id="PF06750">
    <property type="entry name" value="A24_N_bact"/>
    <property type="match status" value="1"/>
</dbReference>
<dbReference type="GO" id="GO:0004190">
    <property type="term" value="F:aspartic-type endopeptidase activity"/>
    <property type="evidence" value="ECO:0007669"/>
    <property type="project" value="UniProtKB-EC"/>
</dbReference>
<evidence type="ECO:0000256" key="12">
    <source>
        <dbReference type="ARBA" id="ARBA00023136"/>
    </source>
</evidence>
<keyword evidence="5 18" id="KW-0489">Methyltransferase</keyword>
<gene>
    <name evidence="22" type="ORF">Ga0061069_103264</name>
</gene>
<dbReference type="GO" id="GO:0006465">
    <property type="term" value="P:signal peptide processing"/>
    <property type="evidence" value="ECO:0007669"/>
    <property type="project" value="TreeGrafter"/>
</dbReference>
<evidence type="ECO:0000256" key="11">
    <source>
        <dbReference type="ARBA" id="ARBA00022989"/>
    </source>
</evidence>
<evidence type="ECO:0000256" key="13">
    <source>
        <dbReference type="ARBA" id="ARBA00023268"/>
    </source>
</evidence>
<evidence type="ECO:0000259" key="20">
    <source>
        <dbReference type="Pfam" id="PF01478"/>
    </source>
</evidence>
<evidence type="ECO:0000256" key="6">
    <source>
        <dbReference type="ARBA" id="ARBA00022670"/>
    </source>
</evidence>
<dbReference type="Proteomes" id="UP000183649">
    <property type="component" value="Unassembled WGS sequence"/>
</dbReference>
<keyword evidence="4" id="KW-0997">Cell inner membrane</keyword>
<evidence type="ECO:0000256" key="7">
    <source>
        <dbReference type="ARBA" id="ARBA00022679"/>
    </source>
</evidence>
<dbReference type="PRINTS" id="PR00864">
    <property type="entry name" value="PREPILNPTASE"/>
</dbReference>
<evidence type="ECO:0000256" key="4">
    <source>
        <dbReference type="ARBA" id="ARBA00022519"/>
    </source>
</evidence>
<dbReference type="PANTHER" id="PTHR30487:SF0">
    <property type="entry name" value="PREPILIN LEADER PEPTIDASE_N-METHYLTRANSFERASE-RELATED"/>
    <property type="match status" value="1"/>
</dbReference>
<keyword evidence="8" id="KW-0949">S-adenosyl-L-methionine</keyword>
<evidence type="ECO:0000256" key="18">
    <source>
        <dbReference type="RuleBase" id="RU003794"/>
    </source>
</evidence>
<feature type="transmembrane region" description="Helical" evidence="19">
    <location>
        <begin position="158"/>
        <end position="176"/>
    </location>
</feature>
<keyword evidence="13 18" id="KW-0511">Multifunctional enzyme</keyword>
<evidence type="ECO:0000256" key="1">
    <source>
        <dbReference type="ARBA" id="ARBA00004429"/>
    </source>
</evidence>
<keyword evidence="6 18" id="KW-0645">Protease</keyword>
<dbReference type="GO" id="GO:0032259">
    <property type="term" value="P:methylation"/>
    <property type="evidence" value="ECO:0007669"/>
    <property type="project" value="UniProtKB-KW"/>
</dbReference>
<sequence>MPDFSAVPVSFWIVAAGLIGLAVGSFLNVVIYRLPVMMERQWQADARATLQPDDPAPPTERFDLAAPRSRCPSCGHAITWWENIPVLSFLFLRGKCSACGSAISWRYPLVELITALLTAAVVVRWGASWDSMAYIVLLWALITLALIDFDTTLLPDSITLPLLWLGLLWHVTLHPAQLPGAVWGAIVGYLALWTVYQGFKLLTGKEGMGFGDFKLLAALGAWFGVAALLPIILLSSICGAVIGIALQMLKLTERGRPIPFGPFLAAAGILLLLIGPDTLVAMLLPRAGA</sequence>
<evidence type="ECO:0000256" key="9">
    <source>
        <dbReference type="ARBA" id="ARBA00022692"/>
    </source>
</evidence>
<dbReference type="AlphaFoldDB" id="A0A0K6HY51"/>
<evidence type="ECO:0000256" key="14">
    <source>
        <dbReference type="ARBA" id="ARBA00050401"/>
    </source>
</evidence>
<dbReference type="Pfam" id="PF01478">
    <property type="entry name" value="Peptidase_A24"/>
    <property type="match status" value="1"/>
</dbReference>
<dbReference type="STRING" id="339866.GCA_001418255_01143"/>
<evidence type="ECO:0000256" key="15">
    <source>
        <dbReference type="ARBA" id="ARBA00067082"/>
    </source>
</evidence>
<dbReference type="InterPro" id="IPR014032">
    <property type="entry name" value="Peptidase_A24A_bac"/>
</dbReference>
<comment type="subcellular location">
    <subcellularLocation>
        <location evidence="1">Cell inner membrane</location>
        <topology evidence="1">Multi-pass membrane protein</topology>
    </subcellularLocation>
    <subcellularLocation>
        <location evidence="18">Cell membrane</location>
        <topology evidence="18">Multi-pass membrane protein</topology>
    </subcellularLocation>
</comment>
<organism evidence="22 23">
    <name type="scientific">Thiomonas bhubaneswarensis</name>
    <dbReference type="NCBI Taxonomy" id="339866"/>
    <lineage>
        <taxon>Bacteria</taxon>
        <taxon>Pseudomonadati</taxon>
        <taxon>Pseudomonadota</taxon>
        <taxon>Betaproteobacteria</taxon>
        <taxon>Burkholderiales</taxon>
        <taxon>Thiomonas</taxon>
    </lineage>
</organism>
<dbReference type="Gene3D" id="1.20.120.1220">
    <property type="match status" value="1"/>
</dbReference>
<dbReference type="InterPro" id="IPR010627">
    <property type="entry name" value="Prepilin_pept_A24_N"/>
</dbReference>
<keyword evidence="7 18" id="KW-0808">Transferase</keyword>
<dbReference type="EC" id="3.4.23.43" evidence="15 18"/>
<feature type="transmembrane region" description="Helical" evidence="19">
    <location>
        <begin position="182"/>
        <end position="203"/>
    </location>
</feature>
<comment type="catalytic activity">
    <reaction evidence="14 18">
        <text>Typically cleaves a -Gly-|-Phe- bond to release an N-terminal, basic peptide of 5-8 residues from type IV prepilin, and then N-methylates the new N-terminal amino group, the methyl donor being S-adenosyl-L-methionine.</text>
        <dbReference type="EC" id="3.4.23.43"/>
    </reaction>
</comment>
<evidence type="ECO:0000256" key="8">
    <source>
        <dbReference type="ARBA" id="ARBA00022691"/>
    </source>
</evidence>
<dbReference type="RefSeq" id="WP_055450049.1">
    <property type="nucleotide sequence ID" value="NZ_CYHF01000003.1"/>
</dbReference>
<keyword evidence="23" id="KW-1185">Reference proteome</keyword>
<name>A0A0K6HY51_9BURK</name>
<evidence type="ECO:0000256" key="19">
    <source>
        <dbReference type="SAM" id="Phobius"/>
    </source>
</evidence>
<protein>
    <recommendedName>
        <fullName evidence="16 18">Prepilin leader peptidase/N-methyltransferase</fullName>
        <ecNumber evidence="18">2.1.1.-</ecNumber>
        <ecNumber evidence="15 18">3.4.23.43</ecNumber>
    </recommendedName>
</protein>
<feature type="domain" description="Prepilin type IV endopeptidase peptidase" evidence="20">
    <location>
        <begin position="135"/>
        <end position="244"/>
    </location>
</feature>
<evidence type="ECO:0000256" key="3">
    <source>
        <dbReference type="ARBA" id="ARBA00022475"/>
    </source>
</evidence>
<evidence type="ECO:0000256" key="10">
    <source>
        <dbReference type="ARBA" id="ARBA00022801"/>
    </source>
</evidence>
<evidence type="ECO:0000256" key="17">
    <source>
        <dbReference type="RuleBase" id="RU003793"/>
    </source>
</evidence>
<keyword evidence="11 19" id="KW-1133">Transmembrane helix</keyword>
<comment type="function">
    <text evidence="18">Plays an essential role in type IV pili and type II pseudopili formation by proteolytically removing the leader sequence from substrate proteins and subsequently monomethylating the alpha-amino group of the newly exposed N-terminal phenylalanine.</text>
</comment>
<evidence type="ECO:0000313" key="22">
    <source>
        <dbReference type="EMBL" id="CUA95805.1"/>
    </source>
</evidence>
<evidence type="ECO:0000313" key="23">
    <source>
        <dbReference type="Proteomes" id="UP000183649"/>
    </source>
</evidence>
<evidence type="ECO:0000259" key="21">
    <source>
        <dbReference type="Pfam" id="PF06750"/>
    </source>
</evidence>
<keyword evidence="12 19" id="KW-0472">Membrane</keyword>
<dbReference type="FunFam" id="1.20.120.1220:FF:000001">
    <property type="entry name" value="Type 4 prepilin-like proteins leader peptide-processing enzyme"/>
    <property type="match status" value="1"/>
</dbReference>
<keyword evidence="10 18" id="KW-0378">Hydrolase</keyword>
<accession>A0A0K6HY51</accession>
<dbReference type="GO" id="GO:0008168">
    <property type="term" value="F:methyltransferase activity"/>
    <property type="evidence" value="ECO:0007669"/>
    <property type="project" value="UniProtKB-KW"/>
</dbReference>
<reference evidence="23" key="1">
    <citation type="submission" date="2015-08" db="EMBL/GenBank/DDBJ databases">
        <authorList>
            <person name="Varghese N."/>
        </authorList>
    </citation>
    <scope>NUCLEOTIDE SEQUENCE [LARGE SCALE GENOMIC DNA]</scope>
    <source>
        <strain evidence="23">DSM 18181</strain>
    </source>
</reference>
<evidence type="ECO:0000256" key="16">
    <source>
        <dbReference type="ARBA" id="ARBA00071870"/>
    </source>
</evidence>
<dbReference type="PANTHER" id="PTHR30487">
    <property type="entry name" value="TYPE 4 PREPILIN-LIKE PROTEINS LEADER PEPTIDE-PROCESSING ENZYME"/>
    <property type="match status" value="1"/>
</dbReference>
<feature type="transmembrane region" description="Helical" evidence="19">
    <location>
        <begin position="260"/>
        <end position="284"/>
    </location>
</feature>
<dbReference type="GO" id="GO:0005886">
    <property type="term" value="C:plasma membrane"/>
    <property type="evidence" value="ECO:0007669"/>
    <property type="project" value="UniProtKB-SubCell"/>
</dbReference>
<feature type="transmembrane region" description="Helical" evidence="19">
    <location>
        <begin position="215"/>
        <end position="248"/>
    </location>
</feature>
<dbReference type="EC" id="2.1.1.-" evidence="18"/>
<evidence type="ECO:0000256" key="5">
    <source>
        <dbReference type="ARBA" id="ARBA00022603"/>
    </source>
</evidence>
<keyword evidence="9 18" id="KW-0812">Transmembrane</keyword>
<dbReference type="InterPro" id="IPR050882">
    <property type="entry name" value="Prepilin_peptidase/N-MTase"/>
</dbReference>
<feature type="transmembrane region" description="Helical" evidence="19">
    <location>
        <begin position="133"/>
        <end position="151"/>
    </location>
</feature>
<comment type="similarity">
    <text evidence="2 17">Belongs to the peptidase A24 family.</text>
</comment>
<evidence type="ECO:0000256" key="2">
    <source>
        <dbReference type="ARBA" id="ARBA00005801"/>
    </source>
</evidence>
<dbReference type="OrthoDB" id="9789291at2"/>
<dbReference type="InterPro" id="IPR000045">
    <property type="entry name" value="Prepilin_IV_endopep_pep"/>
</dbReference>
<dbReference type="EMBL" id="CYHF01000003">
    <property type="protein sequence ID" value="CUA95805.1"/>
    <property type="molecule type" value="Genomic_DNA"/>
</dbReference>
<keyword evidence="3" id="KW-1003">Cell membrane</keyword>